<dbReference type="PROSITE" id="PS00061">
    <property type="entry name" value="ADH_SHORT"/>
    <property type="match status" value="1"/>
</dbReference>
<dbReference type="Gene3D" id="3.40.50.720">
    <property type="entry name" value="NAD(P)-binding Rossmann-like Domain"/>
    <property type="match status" value="2"/>
</dbReference>
<organism evidence="3 4">
    <name type="scientific">Bradymonas sediminis</name>
    <dbReference type="NCBI Taxonomy" id="1548548"/>
    <lineage>
        <taxon>Bacteria</taxon>
        <taxon>Deltaproteobacteria</taxon>
        <taxon>Bradymonadales</taxon>
        <taxon>Bradymonadaceae</taxon>
        <taxon>Bradymonas</taxon>
    </lineage>
</organism>
<feature type="domain" description="Ketoreductase" evidence="2">
    <location>
        <begin position="228"/>
        <end position="404"/>
    </location>
</feature>
<gene>
    <name evidence="3" type="ORF">DN745_18595</name>
</gene>
<evidence type="ECO:0000313" key="3">
    <source>
        <dbReference type="EMBL" id="AWV91225.1"/>
    </source>
</evidence>
<protein>
    <submittedName>
        <fullName evidence="3">3-oxoacyl-ACP reductase</fullName>
    </submittedName>
</protein>
<evidence type="ECO:0000313" key="4">
    <source>
        <dbReference type="Proteomes" id="UP000249799"/>
    </source>
</evidence>
<dbReference type="RefSeq" id="WP_111337310.1">
    <property type="nucleotide sequence ID" value="NZ_CP030032.1"/>
</dbReference>
<name>A0A2Z4FR35_9DELT</name>
<comment type="similarity">
    <text evidence="1">Belongs to the short-chain dehydrogenases/reductases (SDR) family.</text>
</comment>
<dbReference type="FunFam" id="3.40.50.720:FF:000338">
    <property type="entry name" value="3-oxoacyl-ACP reductase FabG"/>
    <property type="match status" value="1"/>
</dbReference>
<keyword evidence="4" id="KW-1185">Reference proteome</keyword>
<dbReference type="EMBL" id="CP030032">
    <property type="protein sequence ID" value="AWV91225.1"/>
    <property type="molecule type" value="Genomic_DNA"/>
</dbReference>
<dbReference type="PANTHER" id="PTHR42760">
    <property type="entry name" value="SHORT-CHAIN DEHYDROGENASES/REDUCTASES FAMILY MEMBER"/>
    <property type="match status" value="1"/>
</dbReference>
<dbReference type="Pfam" id="PF13561">
    <property type="entry name" value="adh_short_C2"/>
    <property type="match status" value="1"/>
</dbReference>
<dbReference type="InterPro" id="IPR057326">
    <property type="entry name" value="KR_dom"/>
</dbReference>
<sequence length="467" mass="49818">MSDYLVELAKNATARKVIKNLGLPVPMPQELQRSDKPRQTRPLVGQSVGFWTGDGAGKMAQAIGATLRGAGAQIYAPAGSEIDESMPLEADPSMEFSALVFDATSLTTPEELRELYDFFHPRVGLIRRGGRVVIIGRPAETQKDAAANATQASLEGFMRSLAKEVAKDGITANLLYVDDEAEEAVSSPLRFLLSKRSAYVDGQSMRVSKPYGKGEMLEENWVGSLAGKVAVVTGAARGLGRATVLALAAEGARVVCVDLPGDQEATEALASEVNGGVFLADVSAADTPERLSRELKENYGGVDIIVHNAGITRDKTLKRMKPAAWDSTLDINLGAIERITRRLADDKTLNTGGRIICLSSIAGVAGNLGQTNYATSKAGVMGLVEHWSREFARRKITANAIAPGFIETRMTDAMPVAIREAARRLNNLRQGGQPTDIAQTVAFLAMPQSQGVNAQVLRVCGGTLIGR</sequence>
<dbReference type="AlphaFoldDB" id="A0A2Z4FR35"/>
<dbReference type="InterPro" id="IPR020904">
    <property type="entry name" value="Sc_DH/Rdtase_CS"/>
</dbReference>
<dbReference type="KEGG" id="bsed:DN745_18595"/>
<dbReference type="Proteomes" id="UP000249799">
    <property type="component" value="Chromosome"/>
</dbReference>
<dbReference type="InterPro" id="IPR002347">
    <property type="entry name" value="SDR_fam"/>
</dbReference>
<accession>A0A2Z4FR35</accession>
<dbReference type="SUPFAM" id="SSF51735">
    <property type="entry name" value="NAD(P)-binding Rossmann-fold domains"/>
    <property type="match status" value="2"/>
</dbReference>
<proteinExistence type="inferred from homology"/>
<dbReference type="NCBIfam" id="NF006110">
    <property type="entry name" value="PRK08261.1"/>
    <property type="match status" value="1"/>
</dbReference>
<dbReference type="GO" id="GO:0016616">
    <property type="term" value="F:oxidoreductase activity, acting on the CH-OH group of donors, NAD or NADP as acceptor"/>
    <property type="evidence" value="ECO:0007669"/>
    <property type="project" value="TreeGrafter"/>
</dbReference>
<dbReference type="InterPro" id="IPR036291">
    <property type="entry name" value="NAD(P)-bd_dom_sf"/>
</dbReference>
<dbReference type="OrthoDB" id="9802564at2"/>
<reference evidence="3 4" key="1">
    <citation type="submission" date="2018-06" db="EMBL/GenBank/DDBJ databases">
        <title>Lujinxingia sediminis gen. nov. sp. nov., a new facultative anaerobic member of the class Deltaproteobacteria, and proposal of Lujinxingaceae fam. nov.</title>
        <authorList>
            <person name="Guo L.-Y."/>
            <person name="Li C.-M."/>
            <person name="Wang S."/>
            <person name="Du Z.-J."/>
        </authorList>
    </citation>
    <scope>NUCLEOTIDE SEQUENCE [LARGE SCALE GENOMIC DNA]</scope>
    <source>
        <strain evidence="3 4">FA350</strain>
    </source>
</reference>
<dbReference type="PRINTS" id="PR00081">
    <property type="entry name" value="GDHRDH"/>
</dbReference>
<dbReference type="PRINTS" id="PR00080">
    <property type="entry name" value="SDRFAMILY"/>
</dbReference>
<dbReference type="SMART" id="SM00822">
    <property type="entry name" value="PKS_KR"/>
    <property type="match status" value="1"/>
</dbReference>
<evidence type="ECO:0000256" key="1">
    <source>
        <dbReference type="ARBA" id="ARBA00006484"/>
    </source>
</evidence>
<dbReference type="PANTHER" id="PTHR42760:SF78">
    <property type="entry name" value="3-OXOACYL-[ACYL-CARRIER-PROTEIN] REDUCTASE [NADH]"/>
    <property type="match status" value="1"/>
</dbReference>
<evidence type="ECO:0000259" key="2">
    <source>
        <dbReference type="SMART" id="SM00822"/>
    </source>
</evidence>